<dbReference type="RefSeq" id="WP_310865788.1">
    <property type="nucleotide sequence ID" value="NZ_JAVLSF010000036.1"/>
</dbReference>
<organism evidence="1 2">
    <name type="scientific">Rhizobium hidalgonense</name>
    <dbReference type="NCBI Taxonomy" id="1538159"/>
    <lineage>
        <taxon>Bacteria</taxon>
        <taxon>Pseudomonadati</taxon>
        <taxon>Pseudomonadota</taxon>
        <taxon>Alphaproteobacteria</taxon>
        <taxon>Hyphomicrobiales</taxon>
        <taxon>Rhizobiaceae</taxon>
        <taxon>Rhizobium/Agrobacterium group</taxon>
        <taxon>Rhizobium</taxon>
    </lineage>
</organism>
<protein>
    <submittedName>
        <fullName evidence="1">Uncharacterized protein</fullName>
    </submittedName>
</protein>
<gene>
    <name evidence="1" type="ORF">RJJ65_32235</name>
</gene>
<comment type="caution">
    <text evidence="1">The sequence shown here is derived from an EMBL/GenBank/DDBJ whole genome shotgun (WGS) entry which is preliminary data.</text>
</comment>
<dbReference type="Proteomes" id="UP001268610">
    <property type="component" value="Unassembled WGS sequence"/>
</dbReference>
<proteinExistence type="predicted"/>
<evidence type="ECO:0000313" key="1">
    <source>
        <dbReference type="EMBL" id="MDR9777228.1"/>
    </source>
</evidence>
<dbReference type="AlphaFoldDB" id="A0AAJ2LPQ4"/>
<dbReference type="EMBL" id="JAVLSF010000036">
    <property type="protein sequence ID" value="MDR9777228.1"/>
    <property type="molecule type" value="Genomic_DNA"/>
</dbReference>
<reference evidence="1" key="1">
    <citation type="submission" date="2023-04" db="EMBL/GenBank/DDBJ databases">
        <title>Genomic characterization of faba bean (Vicia faba) microsymbionts in Mexican soils.</title>
        <authorList>
            <person name="Rivera Orduna F.N."/>
            <person name="Guevara-Luna J."/>
            <person name="Yan J."/>
            <person name="Arroyo-Herrera I."/>
            <person name="Li Y."/>
            <person name="Vasquez-Murrieta M.S."/>
            <person name="Wang E.T."/>
        </authorList>
    </citation>
    <scope>NUCLEOTIDE SEQUENCE</scope>
    <source>
        <strain evidence="1">CH26</strain>
    </source>
</reference>
<sequence length="133" mass="15627">MELAGRSPEDSGNLKQGVSKKMDDVATANFLVSEIAHGKRHVGDMLHTAWKELNRRFPHRDEPDMRWTERRLRGWWNNESRIVRHHQMVELFETAEALKRARDEHAEYRAKTQRIRALAELVAKDEARGMAER</sequence>
<evidence type="ECO:0000313" key="2">
    <source>
        <dbReference type="Proteomes" id="UP001268610"/>
    </source>
</evidence>
<accession>A0AAJ2LPQ4</accession>
<name>A0AAJ2LPQ4_9HYPH</name>